<dbReference type="AlphaFoldDB" id="A0A2P4X2A3"/>
<dbReference type="Proteomes" id="UP000237271">
    <property type="component" value="Unassembled WGS sequence"/>
</dbReference>
<protein>
    <recommendedName>
        <fullName evidence="3">MULE transposase domain-containing protein</fullName>
    </recommendedName>
</protein>
<evidence type="ECO:0000313" key="1">
    <source>
        <dbReference type="EMBL" id="POM59678.1"/>
    </source>
</evidence>
<organism evidence="1 2">
    <name type="scientific">Phytophthora palmivora</name>
    <dbReference type="NCBI Taxonomy" id="4796"/>
    <lineage>
        <taxon>Eukaryota</taxon>
        <taxon>Sar</taxon>
        <taxon>Stramenopiles</taxon>
        <taxon>Oomycota</taxon>
        <taxon>Peronosporomycetes</taxon>
        <taxon>Peronosporales</taxon>
        <taxon>Peronosporaceae</taxon>
        <taxon>Phytophthora</taxon>
    </lineage>
</organism>
<comment type="caution">
    <text evidence="1">The sequence shown here is derived from an EMBL/GenBank/DDBJ whole genome shotgun (WGS) entry which is preliminary data.</text>
</comment>
<dbReference type="EMBL" id="NCKW01017062">
    <property type="protein sequence ID" value="POM59678.1"/>
    <property type="molecule type" value="Genomic_DNA"/>
</dbReference>
<sequence length="247" mass="28481">MPNSGAGSWNRFQNEQLASTKATSTHARGHHLRRYLFDVLSTVPVVKEQWMFGRTHAEILPSRRLEDVKEDMKAMTDSLAISDVVRPARQIWHELRGLYYGFDNNNVVIGLSESQVISRVHRARAIHYSGDVHGSVEIPPLSLALNEAVSFFQFHFVSANRQDVNRPNRLLGWAHPVLLNLLRYNNTTLFIDGTFRCVPRNYQQRVVYMVHDHASRLFVPVFYILSTSRTGDAYWDMMHFVLQATDQ</sequence>
<accession>A0A2P4X2A3</accession>
<evidence type="ECO:0000313" key="2">
    <source>
        <dbReference type="Proteomes" id="UP000237271"/>
    </source>
</evidence>
<proteinExistence type="predicted"/>
<evidence type="ECO:0008006" key="3">
    <source>
        <dbReference type="Google" id="ProtNLM"/>
    </source>
</evidence>
<name>A0A2P4X2A3_9STRA</name>
<dbReference type="OrthoDB" id="112883at2759"/>
<gene>
    <name evidence="1" type="ORF">PHPALM_31552</name>
</gene>
<keyword evidence="2" id="KW-1185">Reference proteome</keyword>
<reference evidence="1 2" key="1">
    <citation type="journal article" date="2017" name="Genome Biol. Evol.">
        <title>Phytophthora megakarya and P. palmivora, closely related causal agents of cacao black pod rot, underwent increases in genome sizes and gene numbers by different mechanisms.</title>
        <authorList>
            <person name="Ali S.S."/>
            <person name="Shao J."/>
            <person name="Lary D.J."/>
            <person name="Kronmiller B."/>
            <person name="Shen D."/>
            <person name="Strem M.D."/>
            <person name="Amoako-Attah I."/>
            <person name="Akrofi A.Y."/>
            <person name="Begoude B.A."/>
            <person name="Ten Hoopen G.M."/>
            <person name="Coulibaly K."/>
            <person name="Kebe B.I."/>
            <person name="Melnick R.L."/>
            <person name="Guiltinan M.J."/>
            <person name="Tyler B.M."/>
            <person name="Meinhardt L.W."/>
            <person name="Bailey B.A."/>
        </authorList>
    </citation>
    <scope>NUCLEOTIDE SEQUENCE [LARGE SCALE GENOMIC DNA]</scope>
    <source>
        <strain evidence="2">sbr112.9</strain>
    </source>
</reference>